<evidence type="ECO:0000256" key="10">
    <source>
        <dbReference type="PIRSR" id="PIRSR614732-1"/>
    </source>
</evidence>
<sequence>MLHPNFLNIPKIIIALDFCNKKSAMKLVRLLNPSIFYLKIGKEMFTILGVKFVKELHQLGFNVFLDLKFHDIPNTVFNATKAVADLGVWMLSVHASGGREMLMSAKKALQSFKNAPLLIAITALTSLTENGLREIGIHMSLSEYIFILSRLSKDCGLDGIVCPGREAKKIKCLLGKKYKIITPGIRDIEDKLYDQKNVISPKKAKKYKIDYIVLGRSITMSIDPIKKLDLIIKSMQ</sequence>
<evidence type="ECO:0000256" key="8">
    <source>
        <dbReference type="ARBA" id="ARBA00061012"/>
    </source>
</evidence>
<evidence type="ECO:0000256" key="6">
    <source>
        <dbReference type="ARBA" id="ARBA00023239"/>
    </source>
</evidence>
<name>A0A7H1AZR2_9GAMM</name>
<feature type="binding site" evidence="9 11">
    <location>
        <position position="195"/>
    </location>
    <ligand>
        <name>substrate</name>
    </ligand>
</feature>
<feature type="binding site" evidence="9 11">
    <location>
        <position position="125"/>
    </location>
    <ligand>
        <name>substrate</name>
    </ligand>
</feature>
<comment type="similarity">
    <text evidence="8 9">Belongs to the OMP decarboxylase family. Type 1 subfamily.</text>
</comment>
<evidence type="ECO:0000256" key="3">
    <source>
        <dbReference type="ARBA" id="ARBA00011738"/>
    </source>
</evidence>
<evidence type="ECO:0000313" key="15">
    <source>
        <dbReference type="Proteomes" id="UP000516346"/>
    </source>
</evidence>
<comment type="catalytic activity">
    <reaction evidence="7 9 12">
        <text>orotidine 5'-phosphate + H(+) = UMP + CO2</text>
        <dbReference type="Rhea" id="RHEA:11596"/>
        <dbReference type="ChEBI" id="CHEBI:15378"/>
        <dbReference type="ChEBI" id="CHEBI:16526"/>
        <dbReference type="ChEBI" id="CHEBI:57538"/>
        <dbReference type="ChEBI" id="CHEBI:57865"/>
        <dbReference type="EC" id="4.1.1.23"/>
    </reaction>
</comment>
<evidence type="ECO:0000256" key="1">
    <source>
        <dbReference type="ARBA" id="ARBA00002356"/>
    </source>
</evidence>
<feature type="active site" description="Proton donor" evidence="9">
    <location>
        <position position="68"/>
    </location>
</feature>
<protein>
    <recommendedName>
        <fullName evidence="9">Orotidine 5'-phosphate decarboxylase</fullName>
        <ecNumber evidence="9">4.1.1.23</ecNumber>
    </recommendedName>
    <alternativeName>
        <fullName evidence="9">OMP decarboxylase</fullName>
        <shortName evidence="9">OMPDCase</shortName>
        <shortName evidence="9">OMPdecase</shortName>
    </alternativeName>
</protein>
<feature type="binding site" evidence="9 11">
    <location>
        <position position="215"/>
    </location>
    <ligand>
        <name>substrate</name>
    </ligand>
</feature>
<dbReference type="AlphaFoldDB" id="A0A7H1AZR2"/>
<dbReference type="InterPro" id="IPR013785">
    <property type="entry name" value="Aldolase_TIM"/>
</dbReference>
<feature type="binding site" evidence="9 11">
    <location>
        <position position="39"/>
    </location>
    <ligand>
        <name>substrate</name>
    </ligand>
</feature>
<evidence type="ECO:0000259" key="13">
    <source>
        <dbReference type="SMART" id="SM00934"/>
    </source>
</evidence>
<gene>
    <name evidence="9 14" type="primary">pyrF</name>
    <name evidence="14" type="ORF">ICW73_00645</name>
</gene>
<dbReference type="InterPro" id="IPR047596">
    <property type="entry name" value="OMPdecase_bac"/>
</dbReference>
<dbReference type="FunFam" id="3.20.20.70:FF:000015">
    <property type="entry name" value="Orotidine 5'-phosphate decarboxylase"/>
    <property type="match status" value="1"/>
</dbReference>
<dbReference type="EC" id="4.1.1.23" evidence="9"/>
<feature type="binding site" evidence="9 11">
    <location>
        <position position="216"/>
    </location>
    <ligand>
        <name>substrate</name>
    </ligand>
</feature>
<proteinExistence type="inferred from homology"/>
<evidence type="ECO:0000256" key="11">
    <source>
        <dbReference type="PIRSR" id="PIRSR614732-2"/>
    </source>
</evidence>
<keyword evidence="5 9" id="KW-0665">Pyrimidine biosynthesis</keyword>
<evidence type="ECO:0000256" key="5">
    <source>
        <dbReference type="ARBA" id="ARBA00022975"/>
    </source>
</evidence>
<feature type="active site" description="For OMPdecase activity" evidence="10">
    <location>
        <position position="66"/>
    </location>
</feature>
<comment type="pathway">
    <text evidence="2 9 12">Pyrimidine metabolism; UMP biosynthesis via de novo pathway; UMP from orotate: step 2/2.</text>
</comment>
<dbReference type="GO" id="GO:0005829">
    <property type="term" value="C:cytosol"/>
    <property type="evidence" value="ECO:0007669"/>
    <property type="project" value="TreeGrafter"/>
</dbReference>
<evidence type="ECO:0000256" key="12">
    <source>
        <dbReference type="RuleBase" id="RU000512"/>
    </source>
</evidence>
<dbReference type="PANTHER" id="PTHR32119">
    <property type="entry name" value="OROTIDINE 5'-PHOSPHATE DECARBOXYLASE"/>
    <property type="match status" value="1"/>
</dbReference>
<evidence type="ECO:0000256" key="9">
    <source>
        <dbReference type="HAMAP-Rule" id="MF_01200"/>
    </source>
</evidence>
<dbReference type="PROSITE" id="PS00156">
    <property type="entry name" value="OMPDECASE"/>
    <property type="match status" value="1"/>
</dbReference>
<dbReference type="CDD" id="cd04725">
    <property type="entry name" value="OMP_decarboxylase_like"/>
    <property type="match status" value="1"/>
</dbReference>
<comment type="subunit">
    <text evidence="3 9">Homodimer.</text>
</comment>
<dbReference type="EMBL" id="CP061275">
    <property type="protein sequence ID" value="QNS01967.1"/>
    <property type="molecule type" value="Genomic_DNA"/>
</dbReference>
<dbReference type="HAMAP" id="MF_01200_B">
    <property type="entry name" value="OMPdecase_type1_B"/>
    <property type="match status" value="1"/>
</dbReference>
<keyword evidence="6 9" id="KW-0456">Lyase</keyword>
<dbReference type="NCBIfam" id="TIGR01740">
    <property type="entry name" value="pyrF"/>
    <property type="match status" value="1"/>
</dbReference>
<dbReference type="GO" id="GO:0006207">
    <property type="term" value="P:'de novo' pyrimidine nucleobase biosynthetic process"/>
    <property type="evidence" value="ECO:0007669"/>
    <property type="project" value="InterPro"/>
</dbReference>
<feature type="binding site" evidence="9">
    <location>
        <begin position="66"/>
        <end position="75"/>
    </location>
    <ligand>
        <name>substrate</name>
    </ligand>
</feature>
<evidence type="ECO:0000256" key="2">
    <source>
        <dbReference type="ARBA" id="ARBA00004861"/>
    </source>
</evidence>
<feature type="active site" description="For OMPdecase activity" evidence="10">
    <location>
        <position position="71"/>
    </location>
</feature>
<organism evidence="14 15">
    <name type="scientific">Buchnera aphidicola</name>
    <name type="common">Pentalonia nigronervosa</name>
    <dbReference type="NCBI Taxonomy" id="1309793"/>
    <lineage>
        <taxon>Bacteria</taxon>
        <taxon>Pseudomonadati</taxon>
        <taxon>Pseudomonadota</taxon>
        <taxon>Gammaproteobacteria</taxon>
        <taxon>Enterobacterales</taxon>
        <taxon>Erwiniaceae</taxon>
        <taxon>Buchnera</taxon>
    </lineage>
</organism>
<dbReference type="InterPro" id="IPR011060">
    <property type="entry name" value="RibuloseP-bd_barrel"/>
</dbReference>
<dbReference type="SUPFAM" id="SSF51366">
    <property type="entry name" value="Ribulose-phoshate binding barrel"/>
    <property type="match status" value="1"/>
</dbReference>
<dbReference type="InterPro" id="IPR014732">
    <property type="entry name" value="OMPdecase"/>
</dbReference>
<accession>A0A7H1AZR2</accession>
<dbReference type="GO" id="GO:0044205">
    <property type="term" value="P:'de novo' UMP biosynthetic process"/>
    <property type="evidence" value="ECO:0007669"/>
    <property type="project" value="UniProtKB-UniRule"/>
</dbReference>
<feature type="domain" description="Orotidine 5'-phosphate decarboxylase" evidence="13">
    <location>
        <begin position="11"/>
        <end position="231"/>
    </location>
</feature>
<dbReference type="Proteomes" id="UP000516346">
    <property type="component" value="Chromosome"/>
</dbReference>
<feature type="binding site" evidence="9 11">
    <location>
        <position position="17"/>
    </location>
    <ligand>
        <name>substrate</name>
    </ligand>
</feature>
<feature type="active site" description="For OMPdecase activity" evidence="10">
    <location>
        <position position="68"/>
    </location>
</feature>
<dbReference type="GO" id="GO:0004590">
    <property type="term" value="F:orotidine-5'-phosphate decarboxylase activity"/>
    <property type="evidence" value="ECO:0007669"/>
    <property type="project" value="UniProtKB-UniRule"/>
</dbReference>
<dbReference type="Gene3D" id="3.20.20.70">
    <property type="entry name" value="Aldolase class I"/>
    <property type="match status" value="1"/>
</dbReference>
<dbReference type="Pfam" id="PF00215">
    <property type="entry name" value="OMPdecase"/>
    <property type="match status" value="1"/>
</dbReference>
<dbReference type="UniPathway" id="UPA00070">
    <property type="reaction ID" value="UER00120"/>
</dbReference>
<dbReference type="NCBIfam" id="NF001273">
    <property type="entry name" value="PRK00230.1"/>
    <property type="match status" value="1"/>
</dbReference>
<dbReference type="PANTHER" id="PTHR32119:SF2">
    <property type="entry name" value="OROTIDINE 5'-PHOSPHATE DECARBOXYLASE"/>
    <property type="match status" value="1"/>
</dbReference>
<feature type="binding site" evidence="9 11">
    <location>
        <position position="186"/>
    </location>
    <ligand>
        <name>substrate</name>
    </ligand>
</feature>
<dbReference type="InterPro" id="IPR018089">
    <property type="entry name" value="OMPdecase_AS"/>
</dbReference>
<evidence type="ECO:0000256" key="4">
    <source>
        <dbReference type="ARBA" id="ARBA00022793"/>
    </source>
</evidence>
<comment type="function">
    <text evidence="1 9">Catalyzes the decarboxylation of orotidine 5'-monophosphate (OMP) to uridine 5'-monophosphate (UMP).</text>
</comment>
<evidence type="ECO:0000256" key="7">
    <source>
        <dbReference type="ARBA" id="ARBA00049157"/>
    </source>
</evidence>
<dbReference type="SMART" id="SM00934">
    <property type="entry name" value="OMPdecase"/>
    <property type="match status" value="1"/>
</dbReference>
<dbReference type="InterPro" id="IPR001754">
    <property type="entry name" value="OMPdeCOase_dom"/>
</dbReference>
<keyword evidence="4 9" id="KW-0210">Decarboxylase</keyword>
<evidence type="ECO:0000313" key="14">
    <source>
        <dbReference type="EMBL" id="QNS01967.1"/>
    </source>
</evidence>
<reference evidence="14 15" key="1">
    <citation type="submission" date="2020-09" db="EMBL/GenBank/DDBJ databases">
        <title>Genome sequence of the banana aphid, Pentalonia nigronervosa Coquerel (Hemiptera: Aphididae) and its symbionts.</title>
        <authorList>
            <person name="Mathers T.C."/>
            <person name="Mugford S.T."/>
            <person name="Hogenhout S.A."/>
            <person name="Tripathi L."/>
        </authorList>
    </citation>
    <scope>NUCLEOTIDE SEQUENCE [LARGE SCALE GENOMIC DNA]</scope>
    <source>
        <strain evidence="14">Ba4</strain>
    </source>
</reference>